<gene>
    <name evidence="6" type="primary">ppgK</name>
    <name evidence="2" type="ORF">FYZ43_06165</name>
    <name evidence="4" type="ORF">HHJ74_07310</name>
    <name evidence="5" type="ORF">HHJ77_07560</name>
    <name evidence="3" type="ORF">HHJ78_04070</name>
    <name evidence="6" type="ORF">NCTC11819_00067</name>
</gene>
<dbReference type="NCBIfam" id="NF045942">
    <property type="entry name" value="PolPhglucPhase"/>
    <property type="match status" value="1"/>
</dbReference>
<dbReference type="OrthoDB" id="849313at2"/>
<dbReference type="EMBL" id="JABCUR010000003">
    <property type="protein sequence ID" value="NMW64725.1"/>
    <property type="molecule type" value="Genomic_DNA"/>
</dbReference>
<evidence type="ECO:0000313" key="10">
    <source>
        <dbReference type="Proteomes" id="UP000582487"/>
    </source>
</evidence>
<dbReference type="PANTHER" id="PTHR18964">
    <property type="entry name" value="ROK (REPRESSOR, ORF, KINASE) FAMILY"/>
    <property type="match status" value="1"/>
</dbReference>
<protein>
    <submittedName>
        <fullName evidence="6">Polyphosphate glucokinase</fullName>
        <ecNumber evidence="6">2.7.1.63</ecNumber>
    </submittedName>
    <submittedName>
        <fullName evidence="2">ROK family protein</fullName>
    </submittedName>
</protein>
<evidence type="ECO:0000313" key="9">
    <source>
        <dbReference type="Proteomes" id="UP000578252"/>
    </source>
</evidence>
<dbReference type="Pfam" id="PF00480">
    <property type="entry name" value="ROK"/>
    <property type="match status" value="1"/>
</dbReference>
<evidence type="ECO:0000313" key="2">
    <source>
        <dbReference type="EMBL" id="MCU9968988.1"/>
    </source>
</evidence>
<dbReference type="EMBL" id="UGGQ01000006">
    <property type="protein sequence ID" value="STO15530.1"/>
    <property type="molecule type" value="Genomic_DNA"/>
</dbReference>
<accession>A0A2J9KQC9</accession>
<dbReference type="CDD" id="cd24058">
    <property type="entry name" value="ASKHA_NBD_ROK_PPGK"/>
    <property type="match status" value="1"/>
</dbReference>
<comment type="similarity">
    <text evidence="1">Belongs to the ROK (NagC/XylR) family.</text>
</comment>
<reference evidence="8 9" key="3">
    <citation type="submission" date="2020-04" db="EMBL/GenBank/DDBJ databases">
        <title>Antimicrobial susceptibility and clonality of vaginal-derived multi-drug resistant Mobiluncus isolates in China.</title>
        <authorList>
            <person name="Zhang X."/>
        </authorList>
    </citation>
    <scope>NUCLEOTIDE SEQUENCE [LARGE SCALE GENOMIC DNA]</scope>
    <source>
        <strain evidence="5 8">12</strain>
        <strain evidence="3 9">13</strain>
        <strain evidence="4 10">7</strain>
    </source>
</reference>
<sequence>MATSFGIDIGGSGIKGAYVDLETGDFFGDRLKIKTPKNSTPEAVADVCREILETKEVPPQMPVGITIPGPVKNDVLGFMANLDQAWVGVDMRVLMRKHTGYTVRCVNDADAAGYAESCFGAAKDVPGLVIVTTLGTGIGTTLIYNGVLVPNCELGHLELDGHDAETRASSGVKTAEGLSFKKWAKRLQKYYSHLEMLFSPDLFVVGGGVSREHEKFLPLLDLKTPIIPAQLFNQAGIVGAAALAAGV</sequence>
<dbReference type="EC" id="2.7.1.63" evidence="6"/>
<keyword evidence="6" id="KW-0808">Transferase</keyword>
<organism evidence="6 7">
    <name type="scientific">Mobiluncus mulieris</name>
    <dbReference type="NCBI Taxonomy" id="2052"/>
    <lineage>
        <taxon>Bacteria</taxon>
        <taxon>Bacillati</taxon>
        <taxon>Actinomycetota</taxon>
        <taxon>Actinomycetes</taxon>
        <taxon>Actinomycetales</taxon>
        <taxon>Actinomycetaceae</taxon>
        <taxon>Mobiluncus</taxon>
    </lineage>
</organism>
<keyword evidence="6" id="KW-0418">Kinase</keyword>
<dbReference type="EMBL" id="JABCUS010000015">
    <property type="protein sequence ID" value="NMX03788.1"/>
    <property type="molecule type" value="Genomic_DNA"/>
</dbReference>
<evidence type="ECO:0000256" key="1">
    <source>
        <dbReference type="ARBA" id="ARBA00006479"/>
    </source>
</evidence>
<evidence type="ECO:0000313" key="3">
    <source>
        <dbReference type="EMBL" id="NMW64725.1"/>
    </source>
</evidence>
<dbReference type="Proteomes" id="UP000575397">
    <property type="component" value="Unassembled WGS sequence"/>
</dbReference>
<dbReference type="GeneID" id="61167662"/>
<evidence type="ECO:0000313" key="5">
    <source>
        <dbReference type="EMBL" id="NMX03788.1"/>
    </source>
</evidence>
<dbReference type="RefSeq" id="WP_004012691.1">
    <property type="nucleotide sequence ID" value="NZ_CAMPNB010000010.1"/>
</dbReference>
<dbReference type="EMBL" id="JABCUV010000007">
    <property type="protein sequence ID" value="NMW93500.1"/>
    <property type="molecule type" value="Genomic_DNA"/>
</dbReference>
<dbReference type="InterPro" id="IPR043129">
    <property type="entry name" value="ATPase_NBD"/>
</dbReference>
<dbReference type="Proteomes" id="UP000582487">
    <property type="component" value="Unassembled WGS sequence"/>
</dbReference>
<name>A0A2J9KQC9_9ACTO</name>
<proteinExistence type="inferred from homology"/>
<reference evidence="6 7" key="1">
    <citation type="submission" date="2018-06" db="EMBL/GenBank/DDBJ databases">
        <authorList>
            <consortium name="Pathogen Informatics"/>
            <person name="Doyle S."/>
        </authorList>
    </citation>
    <scope>NUCLEOTIDE SEQUENCE [LARGE SCALE GENOMIC DNA]</scope>
    <source>
        <strain evidence="6 7">NCTC11819</strain>
    </source>
</reference>
<evidence type="ECO:0000313" key="7">
    <source>
        <dbReference type="Proteomes" id="UP000255284"/>
    </source>
</evidence>
<dbReference type="Proteomes" id="UP000578252">
    <property type="component" value="Unassembled WGS sequence"/>
</dbReference>
<evidence type="ECO:0000313" key="11">
    <source>
        <dbReference type="Proteomes" id="UP001209486"/>
    </source>
</evidence>
<reference evidence="2 11" key="2">
    <citation type="submission" date="2019-08" db="EMBL/GenBank/DDBJ databases">
        <title>Comparison of rpoB and gyrB Sequences from Mobiluncus Species and Development of a Multiplex PCR Method for Clinical Detection of Mobiluncus curtisii and Mobiluncus mulieris.</title>
        <authorList>
            <person name="Yang L."/>
            <person name="Shen Y."/>
            <person name="Xu G."/>
            <person name="Shu L.-B."/>
            <person name="Hu J."/>
            <person name="Zhang R."/>
            <person name="Wang Y."/>
            <person name="Zhou H.-W."/>
            <person name="Zhang X."/>
        </authorList>
    </citation>
    <scope>NUCLEOTIDE SEQUENCE [LARGE SCALE GENOMIC DNA]</scope>
    <source>
        <strain evidence="2 11">M26</strain>
    </source>
</reference>
<evidence type="ECO:0000313" key="4">
    <source>
        <dbReference type="EMBL" id="NMW93500.1"/>
    </source>
</evidence>
<dbReference type="EMBL" id="VSZY01000008">
    <property type="protein sequence ID" value="MCU9968988.1"/>
    <property type="molecule type" value="Genomic_DNA"/>
</dbReference>
<dbReference type="InterPro" id="IPR000600">
    <property type="entry name" value="ROK"/>
</dbReference>
<dbReference type="SUPFAM" id="SSF53067">
    <property type="entry name" value="Actin-like ATPase domain"/>
    <property type="match status" value="1"/>
</dbReference>
<dbReference type="Proteomes" id="UP000255284">
    <property type="component" value="Unassembled WGS sequence"/>
</dbReference>
<comment type="caution">
    <text evidence="6">The sequence shown here is derived from an EMBL/GenBank/DDBJ whole genome shotgun (WGS) entry which is preliminary data.</text>
</comment>
<dbReference type="Gene3D" id="3.30.420.40">
    <property type="match status" value="2"/>
</dbReference>
<dbReference type="GO" id="GO:0047330">
    <property type="term" value="F:polyphosphate-glucose phosphotransferase activity"/>
    <property type="evidence" value="ECO:0007669"/>
    <property type="project" value="UniProtKB-EC"/>
</dbReference>
<evidence type="ECO:0000313" key="8">
    <source>
        <dbReference type="Proteomes" id="UP000575397"/>
    </source>
</evidence>
<dbReference type="Proteomes" id="UP001209486">
    <property type="component" value="Unassembled WGS sequence"/>
</dbReference>
<evidence type="ECO:0000313" key="6">
    <source>
        <dbReference type="EMBL" id="STO15530.1"/>
    </source>
</evidence>
<dbReference type="AlphaFoldDB" id="A0A2J9KQC9"/>
<dbReference type="PANTHER" id="PTHR18964:SF146">
    <property type="entry name" value="POLYPHOSPHATE GLUCOKINASE"/>
    <property type="match status" value="1"/>
</dbReference>